<dbReference type="InterPro" id="IPR011112">
    <property type="entry name" value="Rho-like_N"/>
</dbReference>
<evidence type="ECO:0000313" key="4">
    <source>
        <dbReference type="RefSeq" id="XP_027352585.1"/>
    </source>
</evidence>
<feature type="compositionally biased region" description="Basic and acidic residues" evidence="1">
    <location>
        <begin position="180"/>
        <end position="203"/>
    </location>
</feature>
<feature type="domain" description="Rho termination factor-like N-terminal" evidence="2">
    <location>
        <begin position="333"/>
        <end position="363"/>
    </location>
</feature>
<dbReference type="PANTHER" id="PTHR34449:SF5">
    <property type="entry name" value="ATP BINDING _ ATPASE"/>
    <property type="match status" value="1"/>
</dbReference>
<dbReference type="Proteomes" id="UP000694853">
    <property type="component" value="Unplaced"/>
</dbReference>
<dbReference type="KEGG" id="aprc:113863261"/>
<dbReference type="RefSeq" id="XP_027352585.1">
    <property type="nucleotide sequence ID" value="XM_027496784.1"/>
</dbReference>
<reference evidence="3" key="1">
    <citation type="journal article" date="2019" name="Toxins">
        <title>Detection of Abrin-Like and Prepropulchellin-Like Toxin Genes and Transcripts Using Whole Genome Sequencing and Full-Length Transcript Sequencing of Abrus precatorius.</title>
        <authorList>
            <person name="Hovde B.T."/>
            <person name="Daligault H.E."/>
            <person name="Hanschen E.R."/>
            <person name="Kunde Y.A."/>
            <person name="Johnson M.B."/>
            <person name="Starkenburg S.R."/>
            <person name="Johnson S.L."/>
        </authorList>
    </citation>
    <scope>NUCLEOTIDE SEQUENCE [LARGE SCALE GENOMIC DNA]</scope>
</reference>
<feature type="region of interest" description="Disordered" evidence="1">
    <location>
        <begin position="180"/>
        <end position="227"/>
    </location>
</feature>
<sequence length="368" mass="40974">MHLVANNVAGCGVSVGKYLPCLGVSGRTASVFSCSSLAYHRIYPRVKIRGVKCSSMGASFVCEARRNPESFSRQNKNGFSRSRNWLNEGRDSFENFEEDMLSSKNSPVISLSSTPKSPANAVPGPREKEIVALFKKVQARIREKSVIKEVKKVGATLGQGKESGSVDSLLKLLRKHSIEQVKRSSRGGRETKFCSDQLHDNKQNNDSQSTRFSDIDSTSNNESQETNIFVARPPSNFQRRSPVPRLKYQSVSYKSKDVNEVPLSSGIREKDEQQIGLKLDSKLELDSELELDPKDELFFPEVGIADMSEDDSLDSEAEQIYIDELGEDQHESLSTLKLTELREVAKSRGLKGFSKLKKSELLELLTGS</sequence>
<accession>A0A8B8L8N4</accession>
<gene>
    <name evidence="4" type="primary">LOC113863261</name>
</gene>
<evidence type="ECO:0000259" key="2">
    <source>
        <dbReference type="Pfam" id="PF07498"/>
    </source>
</evidence>
<feature type="compositionally biased region" description="Polar residues" evidence="1">
    <location>
        <begin position="204"/>
        <end position="227"/>
    </location>
</feature>
<protein>
    <submittedName>
        <fullName evidence="4">Rho-N domain-containing protein 1, chloroplastic-like</fullName>
    </submittedName>
</protein>
<evidence type="ECO:0000313" key="3">
    <source>
        <dbReference type="Proteomes" id="UP000694853"/>
    </source>
</evidence>
<dbReference type="Pfam" id="PF07498">
    <property type="entry name" value="Rho_N"/>
    <property type="match status" value="1"/>
</dbReference>
<dbReference type="AlphaFoldDB" id="A0A8B8L8N4"/>
<reference evidence="4" key="2">
    <citation type="submission" date="2025-08" db="UniProtKB">
        <authorList>
            <consortium name="RefSeq"/>
        </authorList>
    </citation>
    <scope>IDENTIFICATION</scope>
    <source>
        <tissue evidence="4">Young leaves</tissue>
    </source>
</reference>
<keyword evidence="3" id="KW-1185">Reference proteome</keyword>
<dbReference type="GeneID" id="113863261"/>
<proteinExistence type="predicted"/>
<dbReference type="PANTHER" id="PTHR34449">
    <property type="entry name" value="RHO TERMINATION FACTOR"/>
    <property type="match status" value="1"/>
</dbReference>
<evidence type="ECO:0000256" key="1">
    <source>
        <dbReference type="SAM" id="MobiDB-lite"/>
    </source>
</evidence>
<dbReference type="OrthoDB" id="652255at2759"/>
<organism evidence="3 4">
    <name type="scientific">Abrus precatorius</name>
    <name type="common">Indian licorice</name>
    <name type="synonym">Glycine abrus</name>
    <dbReference type="NCBI Taxonomy" id="3816"/>
    <lineage>
        <taxon>Eukaryota</taxon>
        <taxon>Viridiplantae</taxon>
        <taxon>Streptophyta</taxon>
        <taxon>Embryophyta</taxon>
        <taxon>Tracheophyta</taxon>
        <taxon>Spermatophyta</taxon>
        <taxon>Magnoliopsida</taxon>
        <taxon>eudicotyledons</taxon>
        <taxon>Gunneridae</taxon>
        <taxon>Pentapetalae</taxon>
        <taxon>rosids</taxon>
        <taxon>fabids</taxon>
        <taxon>Fabales</taxon>
        <taxon>Fabaceae</taxon>
        <taxon>Papilionoideae</taxon>
        <taxon>50 kb inversion clade</taxon>
        <taxon>NPAAA clade</taxon>
        <taxon>indigoferoid/millettioid clade</taxon>
        <taxon>Abreae</taxon>
        <taxon>Abrus</taxon>
    </lineage>
</organism>
<name>A0A8B8L8N4_ABRPR</name>
<dbReference type="GO" id="GO:0006353">
    <property type="term" value="P:DNA-templated transcription termination"/>
    <property type="evidence" value="ECO:0007669"/>
    <property type="project" value="InterPro"/>
</dbReference>